<name>A0ABP1PRE7_9HEXA</name>
<dbReference type="InterPro" id="IPR002792">
    <property type="entry name" value="TRAM_dom"/>
</dbReference>
<evidence type="ECO:0000256" key="1">
    <source>
        <dbReference type="ARBA" id="ARBA00002399"/>
    </source>
</evidence>
<keyword evidence="16" id="KW-1185">Reference proteome</keyword>
<evidence type="ECO:0000259" key="13">
    <source>
        <dbReference type="PROSITE" id="PS51449"/>
    </source>
</evidence>
<dbReference type="PROSITE" id="PS51449">
    <property type="entry name" value="MTTASE_N"/>
    <property type="match status" value="1"/>
</dbReference>
<keyword evidence="9 11" id="KW-0411">Iron-sulfur</keyword>
<dbReference type="InterPro" id="IPR007197">
    <property type="entry name" value="rSAM"/>
</dbReference>
<dbReference type="EMBL" id="CAXLJM020000004">
    <property type="protein sequence ID" value="CAL8070036.1"/>
    <property type="molecule type" value="Genomic_DNA"/>
</dbReference>
<comment type="function">
    <text evidence="1 11">Catalyzes the methylthiolation of N6-threonylcarbamoyladenosine (t(6)A), leading to the formation of 2-methylthio-N6-threonylcarbamoyladenosine (ms(2)t(6)A) at position 37 in tRNAs that read codons beginning with adenine.</text>
</comment>
<keyword evidence="3 11" id="KW-0004">4Fe-4S</keyword>
<evidence type="ECO:0000256" key="7">
    <source>
        <dbReference type="ARBA" id="ARBA00022723"/>
    </source>
</evidence>
<dbReference type="Proteomes" id="UP001642540">
    <property type="component" value="Unassembled WGS sequence"/>
</dbReference>
<dbReference type="SFLD" id="SFLDS00029">
    <property type="entry name" value="Radical_SAM"/>
    <property type="match status" value="1"/>
</dbReference>
<evidence type="ECO:0000313" key="15">
    <source>
        <dbReference type="EMBL" id="CAL8070036.1"/>
    </source>
</evidence>
<keyword evidence="8 11" id="KW-0408">Iron</keyword>
<comment type="cofactor">
    <cofactor evidence="11">
        <name>[4Fe-4S] cluster</name>
        <dbReference type="ChEBI" id="CHEBI:49883"/>
    </cofactor>
    <text evidence="11">Binds 1 or 2 [4Fe-4S] cluster. One cluster is coordinated with 3 cysteines and an exchangeable S-adenosyl-L-methionine.</text>
</comment>
<dbReference type="InterPro" id="IPR006466">
    <property type="entry name" value="MiaB-like_arc_euk"/>
</dbReference>
<sequence length="536" mass="60729">MGFEVSDIEDMCKDAIPRSGQQISMVRIRKVNKGVSGDRSNSYCKTNQTSHDCGRNQITHEVAETRQRDPTLVVASNDLNPEDYTVYLKTWGCSHNNSDSEYMAGLLAKHGFNISWRYDDAQVVVLNSCTVKGPSEQHFKNEIDRALKGKKHVVLAGCVVQSDRSYRSVASVIGVQQIDKIVEVVEETIKGHKVSFMSAKRHGKRSPGAELALPKIRKNELIEIVPISTGCLNNCTYCKTKHARGQLASYSIDSIVSRIRNVCEYDKVVEIWLTSEDLGAWGIDLGHTIPELLNSIVNVLPKKCMLRLGMSNPPYMLDHLDEISRILSHPNVYEFLHIPVQSGSDSVLLEMKREYSISDFQKICDFMLARHPNITIATDIICGYPTETDEDFKLTYELVNKYKFPVLFINQFYPRPGTVAAKLKRIPTHIVKARTRQLNELFLSYTNIHKSVLGTTQTVLVTDIAHDKVKFLAHNKFYQQVLIDPGQPNIMGQWVNVKIVSFGKFSMVAQIVYSSTFSQILFTIIIFTCYILFYLK</sequence>
<keyword evidence="11" id="KW-0812">Transmembrane</keyword>
<comment type="catalytic activity">
    <reaction evidence="10 11">
        <text>N(6)-L-threonylcarbamoyladenosine(37) in tRNA + (sulfur carrier)-SH + AH2 + 2 S-adenosyl-L-methionine = 2-methylsulfanyl-N(6)-L-threonylcarbamoyladenosine(37) in tRNA + (sulfur carrier)-H + 5'-deoxyadenosine + L-methionine + A + S-adenosyl-L-homocysteine + 2 H(+)</text>
        <dbReference type="Rhea" id="RHEA:37075"/>
        <dbReference type="Rhea" id="RHEA-COMP:10163"/>
        <dbReference type="Rhea" id="RHEA-COMP:11092"/>
        <dbReference type="Rhea" id="RHEA-COMP:14737"/>
        <dbReference type="Rhea" id="RHEA-COMP:14739"/>
        <dbReference type="ChEBI" id="CHEBI:13193"/>
        <dbReference type="ChEBI" id="CHEBI:15378"/>
        <dbReference type="ChEBI" id="CHEBI:17319"/>
        <dbReference type="ChEBI" id="CHEBI:17499"/>
        <dbReference type="ChEBI" id="CHEBI:29917"/>
        <dbReference type="ChEBI" id="CHEBI:57844"/>
        <dbReference type="ChEBI" id="CHEBI:57856"/>
        <dbReference type="ChEBI" id="CHEBI:59789"/>
        <dbReference type="ChEBI" id="CHEBI:64428"/>
        <dbReference type="ChEBI" id="CHEBI:74418"/>
        <dbReference type="ChEBI" id="CHEBI:74420"/>
        <dbReference type="EC" id="2.8.4.5"/>
    </reaction>
</comment>
<dbReference type="InterPro" id="IPR058240">
    <property type="entry name" value="rSAM_sf"/>
</dbReference>
<keyword evidence="5 11" id="KW-0949">S-adenosyl-L-methionine</keyword>
<dbReference type="InterPro" id="IPR023404">
    <property type="entry name" value="rSAM_horseshoe"/>
</dbReference>
<dbReference type="Gene3D" id="3.80.30.20">
    <property type="entry name" value="tm_1862 like domain"/>
    <property type="match status" value="1"/>
</dbReference>
<accession>A0ABP1PRE7</accession>
<evidence type="ECO:0000256" key="5">
    <source>
        <dbReference type="ARBA" id="ARBA00022691"/>
    </source>
</evidence>
<feature type="domain" description="Radical SAM core" evidence="14">
    <location>
        <begin position="217"/>
        <end position="449"/>
    </location>
</feature>
<dbReference type="InterPro" id="IPR020612">
    <property type="entry name" value="Methylthiotransferase_CS"/>
</dbReference>
<gene>
    <name evidence="15" type="ORF">ODALV1_LOCUS1043</name>
</gene>
<dbReference type="SFLD" id="SFLDG01082">
    <property type="entry name" value="B12-binding_domain_containing"/>
    <property type="match status" value="1"/>
</dbReference>
<dbReference type="PROSITE" id="PS50926">
    <property type="entry name" value="TRAM"/>
    <property type="match status" value="1"/>
</dbReference>
<evidence type="ECO:0000256" key="4">
    <source>
        <dbReference type="ARBA" id="ARBA00022679"/>
    </source>
</evidence>
<feature type="transmembrane region" description="Helical" evidence="11">
    <location>
        <begin position="511"/>
        <end position="535"/>
    </location>
</feature>
<keyword evidence="4 11" id="KW-0808">Transferase</keyword>
<dbReference type="Pfam" id="PF00919">
    <property type="entry name" value="UPF0004"/>
    <property type="match status" value="1"/>
</dbReference>
<dbReference type="InterPro" id="IPR006638">
    <property type="entry name" value="Elp3/MiaA/NifB-like_rSAM"/>
</dbReference>
<comment type="subcellular location">
    <subcellularLocation>
        <location evidence="11">Endoplasmic reticulum membrane</location>
        <topology evidence="11">Single-pass membrane protein</topology>
    </subcellularLocation>
</comment>
<evidence type="ECO:0000313" key="16">
    <source>
        <dbReference type="Proteomes" id="UP001642540"/>
    </source>
</evidence>
<comment type="similarity">
    <text evidence="2 11">Belongs to the methylthiotransferase family. CDKAL1 subfamily.</text>
</comment>
<dbReference type="SMART" id="SM00729">
    <property type="entry name" value="Elp3"/>
    <property type="match status" value="1"/>
</dbReference>
<evidence type="ECO:0000256" key="6">
    <source>
        <dbReference type="ARBA" id="ARBA00022694"/>
    </source>
</evidence>
<dbReference type="NCBIfam" id="TIGR01578">
    <property type="entry name" value="MiaB-like-B"/>
    <property type="match status" value="1"/>
</dbReference>
<evidence type="ECO:0000256" key="9">
    <source>
        <dbReference type="ARBA" id="ARBA00023014"/>
    </source>
</evidence>
<evidence type="ECO:0000256" key="10">
    <source>
        <dbReference type="ARBA" id="ARBA00051661"/>
    </source>
</evidence>
<evidence type="ECO:0000256" key="11">
    <source>
        <dbReference type="RuleBase" id="RU368081"/>
    </source>
</evidence>
<evidence type="ECO:0000256" key="2">
    <source>
        <dbReference type="ARBA" id="ARBA00008616"/>
    </source>
</evidence>
<proteinExistence type="inferred from homology"/>
<reference evidence="15 16" key="1">
    <citation type="submission" date="2024-08" db="EMBL/GenBank/DDBJ databases">
        <authorList>
            <person name="Cucini C."/>
            <person name="Frati F."/>
        </authorList>
    </citation>
    <scope>NUCLEOTIDE SEQUENCE [LARGE SCALE GENOMIC DNA]</scope>
</reference>
<evidence type="ECO:0000256" key="3">
    <source>
        <dbReference type="ARBA" id="ARBA00022485"/>
    </source>
</evidence>
<protein>
    <recommendedName>
        <fullName evidence="11">tRNA-t(6)A37 methylthiotransferase</fullName>
        <ecNumber evidence="11">2.8.4.5</ecNumber>
    </recommendedName>
</protein>
<evidence type="ECO:0000259" key="14">
    <source>
        <dbReference type="PROSITE" id="PS51918"/>
    </source>
</evidence>
<dbReference type="InterPro" id="IPR038135">
    <property type="entry name" value="Methylthiotransferase_N_sf"/>
</dbReference>
<keyword evidence="11" id="KW-1133">Transmembrane helix</keyword>
<keyword evidence="7 11" id="KW-0479">Metal-binding</keyword>
<feature type="domain" description="MTTase N-terminal" evidence="13">
    <location>
        <begin position="84"/>
        <end position="190"/>
    </location>
</feature>
<dbReference type="Pfam" id="PF04055">
    <property type="entry name" value="Radical_SAM"/>
    <property type="match status" value="1"/>
</dbReference>
<dbReference type="PANTHER" id="PTHR11918:SF45">
    <property type="entry name" value="THREONYLCARBAMOYLADENOSINE TRNA METHYLTHIOTRANSFERASE"/>
    <property type="match status" value="1"/>
</dbReference>
<keyword evidence="11" id="KW-0256">Endoplasmic reticulum</keyword>
<dbReference type="SUPFAM" id="SSF102114">
    <property type="entry name" value="Radical SAM enzymes"/>
    <property type="match status" value="1"/>
</dbReference>
<organism evidence="15 16">
    <name type="scientific">Orchesella dallaii</name>
    <dbReference type="NCBI Taxonomy" id="48710"/>
    <lineage>
        <taxon>Eukaryota</taxon>
        <taxon>Metazoa</taxon>
        <taxon>Ecdysozoa</taxon>
        <taxon>Arthropoda</taxon>
        <taxon>Hexapoda</taxon>
        <taxon>Collembola</taxon>
        <taxon>Entomobryomorpha</taxon>
        <taxon>Entomobryoidea</taxon>
        <taxon>Orchesellidae</taxon>
        <taxon>Orchesellinae</taxon>
        <taxon>Orchesella</taxon>
    </lineage>
</organism>
<dbReference type="EC" id="2.8.4.5" evidence="11"/>
<dbReference type="InterPro" id="IPR005839">
    <property type="entry name" value="Methylthiotransferase"/>
</dbReference>
<evidence type="ECO:0000259" key="12">
    <source>
        <dbReference type="PROSITE" id="PS50926"/>
    </source>
</evidence>
<dbReference type="NCBIfam" id="TIGR00089">
    <property type="entry name" value="MiaB/RimO family radical SAM methylthiotransferase"/>
    <property type="match status" value="1"/>
</dbReference>
<feature type="domain" description="TRAM" evidence="12">
    <location>
        <begin position="450"/>
        <end position="513"/>
    </location>
</feature>
<dbReference type="InterPro" id="IPR013848">
    <property type="entry name" value="Methylthiotransferase_N"/>
</dbReference>
<evidence type="ECO:0000256" key="8">
    <source>
        <dbReference type="ARBA" id="ARBA00023004"/>
    </source>
</evidence>
<comment type="caution">
    <text evidence="15">The sequence shown here is derived from an EMBL/GenBank/DDBJ whole genome shotgun (WGS) entry which is preliminary data.</text>
</comment>
<keyword evidence="6 11" id="KW-0819">tRNA processing</keyword>
<keyword evidence="11" id="KW-0472">Membrane</keyword>
<dbReference type="PROSITE" id="PS01278">
    <property type="entry name" value="MTTASE_RADICAL"/>
    <property type="match status" value="1"/>
</dbReference>
<dbReference type="Gene3D" id="3.40.50.12160">
    <property type="entry name" value="Methylthiotransferase, N-terminal domain"/>
    <property type="match status" value="1"/>
</dbReference>
<dbReference type="PROSITE" id="PS51918">
    <property type="entry name" value="RADICAL_SAM"/>
    <property type="match status" value="1"/>
</dbReference>
<dbReference type="PANTHER" id="PTHR11918">
    <property type="entry name" value="RADICAL SAM PROTEINS"/>
    <property type="match status" value="1"/>
</dbReference>